<keyword evidence="1" id="KW-0472">Membrane</keyword>
<keyword evidence="3" id="KW-1185">Reference proteome</keyword>
<feature type="transmembrane region" description="Helical" evidence="1">
    <location>
        <begin position="82"/>
        <end position="102"/>
    </location>
</feature>
<dbReference type="EMBL" id="CAJNDS010000513">
    <property type="protein sequence ID" value="CAE7213638.1"/>
    <property type="molecule type" value="Genomic_DNA"/>
</dbReference>
<keyword evidence="1" id="KW-0812">Transmembrane</keyword>
<evidence type="ECO:0000256" key="1">
    <source>
        <dbReference type="SAM" id="Phobius"/>
    </source>
</evidence>
<organism evidence="2 3">
    <name type="scientific">Symbiodinium natans</name>
    <dbReference type="NCBI Taxonomy" id="878477"/>
    <lineage>
        <taxon>Eukaryota</taxon>
        <taxon>Sar</taxon>
        <taxon>Alveolata</taxon>
        <taxon>Dinophyceae</taxon>
        <taxon>Suessiales</taxon>
        <taxon>Symbiodiniaceae</taxon>
        <taxon>Symbiodinium</taxon>
    </lineage>
</organism>
<sequence length="431" mass="49470">MKGSVALAPFGKIAGMYLSTWKVCISYLSCRWEAHAEATKEVQEAFVPVGMCQTMVLNVITYVPLVLFLNSLAGFSVEYQRFIAAYSLAPTLLMGLCYYYYLFRAKVWQLSMSDLLGWFNNWLMAMVISVVSFTQVAIHYILLLWLEQLLPSSWQGYMTFPTETIETSVRTVVFLLYGLGLVLLLTVPLWCEGYRLCSELAGRENILSKSEAVMEILYTTSQLAVVLQKQTALALIQIRWGFPFHFVHFAATLLENMFFHQMVQFKYAWIHKLCHEVQPLYRLAHLEHHICKGTYPTTPAAGLWEVWIEGGTLFFCNTLACVPYFFFHAAVSGPNIVVHTMWPQKSLVQWHTLHHVVHSDIYALNVPSKNDEEFSRDVKKFRKPLQSSFFVRHPDMSDVAGFAMVFFVGLVLHYGAGIGLFQVWHERIVHQ</sequence>
<accession>A0A812JUB0</accession>
<reference evidence="2" key="1">
    <citation type="submission" date="2021-02" db="EMBL/GenBank/DDBJ databases">
        <authorList>
            <person name="Dougan E. K."/>
            <person name="Rhodes N."/>
            <person name="Thang M."/>
            <person name="Chan C."/>
        </authorList>
    </citation>
    <scope>NUCLEOTIDE SEQUENCE</scope>
</reference>
<protein>
    <recommendedName>
        <fullName evidence="4">Fatty acid hydroxylase domain-containing protein</fullName>
    </recommendedName>
</protein>
<evidence type="ECO:0000313" key="2">
    <source>
        <dbReference type="EMBL" id="CAE7213638.1"/>
    </source>
</evidence>
<comment type="caution">
    <text evidence="2">The sequence shown here is derived from an EMBL/GenBank/DDBJ whole genome shotgun (WGS) entry which is preliminary data.</text>
</comment>
<feature type="transmembrane region" description="Helical" evidence="1">
    <location>
        <begin position="122"/>
        <end position="146"/>
    </location>
</feature>
<proteinExistence type="predicted"/>
<dbReference type="Proteomes" id="UP000604046">
    <property type="component" value="Unassembled WGS sequence"/>
</dbReference>
<dbReference type="AlphaFoldDB" id="A0A812JUB0"/>
<keyword evidence="1" id="KW-1133">Transmembrane helix</keyword>
<evidence type="ECO:0008006" key="4">
    <source>
        <dbReference type="Google" id="ProtNLM"/>
    </source>
</evidence>
<evidence type="ECO:0000313" key="3">
    <source>
        <dbReference type="Proteomes" id="UP000604046"/>
    </source>
</evidence>
<feature type="transmembrane region" description="Helical" evidence="1">
    <location>
        <begin position="55"/>
        <end position="75"/>
    </location>
</feature>
<feature type="transmembrane region" description="Helical" evidence="1">
    <location>
        <begin position="167"/>
        <end position="190"/>
    </location>
</feature>
<name>A0A812JUB0_9DINO</name>
<feature type="transmembrane region" description="Helical" evidence="1">
    <location>
        <begin position="399"/>
        <end position="421"/>
    </location>
</feature>
<dbReference type="OrthoDB" id="408954at2759"/>
<gene>
    <name evidence="2" type="ORF">SNAT2548_LOCUS7352</name>
</gene>